<dbReference type="InParanoid" id="S2JHR7"/>
<dbReference type="EMBL" id="KE123957">
    <property type="protein sequence ID" value="EPB88067.1"/>
    <property type="molecule type" value="Genomic_DNA"/>
</dbReference>
<keyword evidence="3" id="KW-1185">Reference proteome</keyword>
<dbReference type="Proteomes" id="UP000014254">
    <property type="component" value="Unassembled WGS sequence"/>
</dbReference>
<evidence type="ECO:0000313" key="2">
    <source>
        <dbReference type="EMBL" id="EPB88067.1"/>
    </source>
</evidence>
<keyword evidence="1" id="KW-0472">Membrane</keyword>
<dbReference type="OrthoDB" id="2241805at2759"/>
<evidence type="ECO:0000313" key="3">
    <source>
        <dbReference type="Proteomes" id="UP000014254"/>
    </source>
</evidence>
<accession>S2JHR7</accession>
<reference evidence="3" key="1">
    <citation type="submission" date="2013-05" db="EMBL/GenBank/DDBJ databases">
        <title>The Genome sequence of Mucor circinelloides f. circinelloides 1006PhL.</title>
        <authorList>
            <consortium name="The Broad Institute Genomics Platform"/>
            <person name="Cuomo C."/>
            <person name="Earl A."/>
            <person name="Findley K."/>
            <person name="Lee S.C."/>
            <person name="Walker B."/>
            <person name="Young S."/>
            <person name="Zeng Q."/>
            <person name="Gargeya S."/>
            <person name="Fitzgerald M."/>
            <person name="Haas B."/>
            <person name="Abouelleil A."/>
            <person name="Allen A.W."/>
            <person name="Alvarado L."/>
            <person name="Arachchi H.M."/>
            <person name="Berlin A.M."/>
            <person name="Chapman S.B."/>
            <person name="Gainer-Dewar J."/>
            <person name="Goldberg J."/>
            <person name="Griggs A."/>
            <person name="Gujja S."/>
            <person name="Hansen M."/>
            <person name="Howarth C."/>
            <person name="Imamovic A."/>
            <person name="Ireland A."/>
            <person name="Larimer J."/>
            <person name="McCowan C."/>
            <person name="Murphy C."/>
            <person name="Pearson M."/>
            <person name="Poon T.W."/>
            <person name="Priest M."/>
            <person name="Roberts A."/>
            <person name="Saif S."/>
            <person name="Shea T."/>
            <person name="Sisk P."/>
            <person name="Sykes S."/>
            <person name="Wortman J."/>
            <person name="Nusbaum C."/>
            <person name="Birren B."/>
        </authorList>
    </citation>
    <scope>NUCLEOTIDE SEQUENCE [LARGE SCALE GENOMIC DNA]</scope>
    <source>
        <strain evidence="3">1006PhL</strain>
    </source>
</reference>
<organism evidence="2 3">
    <name type="scientific">Mucor circinelloides f. circinelloides (strain 1006PhL)</name>
    <name type="common">Mucormycosis agent</name>
    <name type="synonym">Calyptromyces circinelloides</name>
    <dbReference type="NCBI Taxonomy" id="1220926"/>
    <lineage>
        <taxon>Eukaryota</taxon>
        <taxon>Fungi</taxon>
        <taxon>Fungi incertae sedis</taxon>
        <taxon>Mucoromycota</taxon>
        <taxon>Mucoromycotina</taxon>
        <taxon>Mucoromycetes</taxon>
        <taxon>Mucorales</taxon>
        <taxon>Mucorineae</taxon>
        <taxon>Mucoraceae</taxon>
        <taxon>Mucor</taxon>
    </lineage>
</organism>
<feature type="transmembrane region" description="Helical" evidence="1">
    <location>
        <begin position="97"/>
        <end position="120"/>
    </location>
</feature>
<name>S2JHR7_MUCC1</name>
<gene>
    <name evidence="2" type="ORF">HMPREF1544_05129</name>
</gene>
<dbReference type="VEuPathDB" id="FungiDB:HMPREF1544_05129"/>
<protein>
    <submittedName>
        <fullName evidence="2">Uncharacterized protein</fullName>
    </submittedName>
</protein>
<proteinExistence type="predicted"/>
<evidence type="ECO:0000256" key="1">
    <source>
        <dbReference type="SAM" id="Phobius"/>
    </source>
</evidence>
<dbReference type="AlphaFoldDB" id="S2JHR7"/>
<keyword evidence="1" id="KW-1133">Transmembrane helix</keyword>
<sequence length="195" mass="22345">MQFNSNEPFYSAGVPPVNSSGHNWQAIITLPFTNRTSDNWVNCTQAVSLLATVMTRVVCDANSFGNVDDSETKLPDSPVTSTYIERSYYQYKVLWRWPFYVLAGCISALWLVCMIAMWIAPESRVLAIDWLLSQYIAKQQYGYRSGQELLQAHQDVNYQIFDRNANGDVGNIVISTTESRKLDRYDKVVQDKQYQ</sequence>
<keyword evidence="1" id="KW-0812">Transmembrane</keyword>